<dbReference type="GO" id="GO:0008889">
    <property type="term" value="F:glycerophosphodiester phosphodiesterase activity"/>
    <property type="evidence" value="ECO:0007669"/>
    <property type="project" value="UniProtKB-EC"/>
</dbReference>
<dbReference type="GO" id="GO:0006629">
    <property type="term" value="P:lipid metabolic process"/>
    <property type="evidence" value="ECO:0007669"/>
    <property type="project" value="InterPro"/>
</dbReference>
<dbReference type="Gene3D" id="3.20.20.190">
    <property type="entry name" value="Phosphatidylinositol (PI) phosphodiesterase"/>
    <property type="match status" value="1"/>
</dbReference>
<dbReference type="Pfam" id="PF03009">
    <property type="entry name" value="GDPD"/>
    <property type="match status" value="1"/>
</dbReference>
<organism evidence="2 3">
    <name type="scientific">Calidithermus terrae</name>
    <dbReference type="NCBI Taxonomy" id="1408545"/>
    <lineage>
        <taxon>Bacteria</taxon>
        <taxon>Thermotogati</taxon>
        <taxon>Deinococcota</taxon>
        <taxon>Deinococci</taxon>
        <taxon>Thermales</taxon>
        <taxon>Thermaceae</taxon>
        <taxon>Calidithermus</taxon>
    </lineage>
</organism>
<evidence type="ECO:0000313" key="3">
    <source>
        <dbReference type="Proteomes" id="UP000265715"/>
    </source>
</evidence>
<keyword evidence="3" id="KW-1185">Reference proteome</keyword>
<dbReference type="InterPro" id="IPR030395">
    <property type="entry name" value="GP_PDE_dom"/>
</dbReference>
<protein>
    <submittedName>
        <fullName evidence="2">Glycerophosphodiester phosphodiesterase</fullName>
        <ecNumber evidence="2">3.1.4.46</ecNumber>
    </submittedName>
</protein>
<dbReference type="CDD" id="cd08556">
    <property type="entry name" value="GDPD"/>
    <property type="match status" value="1"/>
</dbReference>
<dbReference type="OrthoDB" id="384721at2"/>
<evidence type="ECO:0000313" key="2">
    <source>
        <dbReference type="EMBL" id="RIH85073.1"/>
    </source>
</evidence>
<comment type="caution">
    <text evidence="2">The sequence shown here is derived from an EMBL/GenBank/DDBJ whole genome shotgun (WGS) entry which is preliminary data.</text>
</comment>
<dbReference type="PANTHER" id="PTHR46211:SF1">
    <property type="entry name" value="GLYCEROPHOSPHODIESTER PHOSPHODIESTERASE, CYTOPLASMIC"/>
    <property type="match status" value="1"/>
</dbReference>
<evidence type="ECO:0000259" key="1">
    <source>
        <dbReference type="PROSITE" id="PS51704"/>
    </source>
</evidence>
<name>A0A399ENH4_9DEIN</name>
<dbReference type="InterPro" id="IPR017946">
    <property type="entry name" value="PLC-like_Pdiesterase_TIM-brl"/>
</dbReference>
<keyword evidence="2" id="KW-0378">Hydrolase</keyword>
<dbReference type="Proteomes" id="UP000265715">
    <property type="component" value="Unassembled WGS sequence"/>
</dbReference>
<dbReference type="AlphaFoldDB" id="A0A399ENH4"/>
<accession>A0A399ENH4</accession>
<dbReference type="EMBL" id="QXDL01000064">
    <property type="protein sequence ID" value="RIH85073.1"/>
    <property type="molecule type" value="Genomic_DNA"/>
</dbReference>
<proteinExistence type="predicted"/>
<dbReference type="EC" id="3.1.4.46" evidence="2"/>
<feature type="domain" description="GP-PDE" evidence="1">
    <location>
        <begin position="4"/>
        <end position="223"/>
    </location>
</feature>
<dbReference type="PANTHER" id="PTHR46211">
    <property type="entry name" value="GLYCEROPHOSPHORYL DIESTER PHOSPHODIESTERASE"/>
    <property type="match status" value="1"/>
</dbReference>
<dbReference type="RefSeq" id="WP_119314927.1">
    <property type="nucleotide sequence ID" value="NZ_QXDL01000064.1"/>
</dbReference>
<gene>
    <name evidence="2" type="primary">glpQ_2</name>
    <name evidence="2" type="ORF">Mterra_01815</name>
</gene>
<dbReference type="SUPFAM" id="SSF51695">
    <property type="entry name" value="PLC-like phosphodiesterases"/>
    <property type="match status" value="1"/>
</dbReference>
<dbReference type="PROSITE" id="PS51704">
    <property type="entry name" value="GP_PDE"/>
    <property type="match status" value="1"/>
</dbReference>
<sequence length="224" mass="25192">MDTRLLLGHRGSPRRARENTLESFALALQDGLDGVELDVQRSRDGVLVIHHDFDLQGVPLAGLDWVEIKQKAPWMPRLEEVFELFEAHPQAWINLELKSQPPTTDGREADLARLLGAWGGRGRAWVSSFDPLALVRLRRQGLDVPLALLYAQEEVLELLPCLGVQGVHPHHSLLSREEVERLRGQGYFVATWTVNDARRARELLEWGVRGVIGDVPGELKAARD</sequence>
<reference evidence="2 3" key="1">
    <citation type="submission" date="2018-08" db="EMBL/GenBank/DDBJ databases">
        <title>Meiothermus terrae DSM 26712 genome sequencing project.</title>
        <authorList>
            <person name="Da Costa M.S."/>
            <person name="Albuquerque L."/>
            <person name="Raposo P."/>
            <person name="Froufe H.J.C."/>
            <person name="Barroso C.S."/>
            <person name="Egas C."/>
        </authorList>
    </citation>
    <scope>NUCLEOTIDE SEQUENCE [LARGE SCALE GENOMIC DNA]</scope>
    <source>
        <strain evidence="2 3">DSM 26712</strain>
    </source>
</reference>